<dbReference type="CDD" id="cd01071">
    <property type="entry name" value="PBP2_PhnD_like"/>
    <property type="match status" value="1"/>
</dbReference>
<protein>
    <recommendedName>
        <fullName evidence="5">Solute-binding protein family 3/N-terminal domain-containing protein</fullName>
    </recommendedName>
</protein>
<dbReference type="GO" id="GO:0043190">
    <property type="term" value="C:ATP-binding cassette (ABC) transporter complex"/>
    <property type="evidence" value="ECO:0007669"/>
    <property type="project" value="InterPro"/>
</dbReference>
<dbReference type="GO" id="GO:0055085">
    <property type="term" value="P:transmembrane transport"/>
    <property type="evidence" value="ECO:0007669"/>
    <property type="project" value="InterPro"/>
</dbReference>
<dbReference type="EMBL" id="MKVH01000013">
    <property type="protein sequence ID" value="OJX59248.1"/>
    <property type="molecule type" value="Genomic_DNA"/>
</dbReference>
<dbReference type="PANTHER" id="PTHR35841">
    <property type="entry name" value="PHOSPHONATES-BINDING PERIPLASMIC PROTEIN"/>
    <property type="match status" value="1"/>
</dbReference>
<dbReference type="InterPro" id="IPR005770">
    <property type="entry name" value="PhnD"/>
</dbReference>
<name>A0A1M3L1Z0_9BACT</name>
<dbReference type="NCBIfam" id="TIGR01098">
    <property type="entry name" value="3A0109s03R"/>
    <property type="match status" value="1"/>
</dbReference>
<accession>A0A1M3L1Z0</accession>
<dbReference type="Gene3D" id="3.40.190.10">
    <property type="entry name" value="Periplasmic binding protein-like II"/>
    <property type="match status" value="2"/>
</dbReference>
<dbReference type="Pfam" id="PF12974">
    <property type="entry name" value="Phosphonate-bd"/>
    <property type="match status" value="1"/>
</dbReference>
<evidence type="ECO:0000256" key="2">
    <source>
        <dbReference type="ARBA" id="ARBA00022729"/>
    </source>
</evidence>
<keyword evidence="2" id="KW-0732">Signal</keyword>
<evidence type="ECO:0000313" key="4">
    <source>
        <dbReference type="Proteomes" id="UP000184233"/>
    </source>
</evidence>
<evidence type="ECO:0008006" key="5">
    <source>
        <dbReference type="Google" id="ProtNLM"/>
    </source>
</evidence>
<evidence type="ECO:0000313" key="3">
    <source>
        <dbReference type="EMBL" id="OJX59248.1"/>
    </source>
</evidence>
<proteinExistence type="inferred from homology"/>
<dbReference type="AlphaFoldDB" id="A0A1M3L1Z0"/>
<gene>
    <name evidence="3" type="ORF">BGO89_02185</name>
</gene>
<evidence type="ECO:0000256" key="1">
    <source>
        <dbReference type="ARBA" id="ARBA00007162"/>
    </source>
</evidence>
<organism evidence="3 4">
    <name type="scientific">Candidatus Kapaibacterium thiocyanatum</name>
    <dbReference type="NCBI Taxonomy" id="1895771"/>
    <lineage>
        <taxon>Bacteria</taxon>
        <taxon>Pseudomonadati</taxon>
        <taxon>Candidatus Kapaibacteriota</taxon>
        <taxon>Candidatus Kapaibacteriia</taxon>
        <taxon>Candidatus Kapaibacteriales</taxon>
        <taxon>Candidatus Kapaibacteriaceae</taxon>
        <taxon>Candidatus Kapaibacterium</taxon>
    </lineage>
</organism>
<comment type="caution">
    <text evidence="3">The sequence shown here is derived from an EMBL/GenBank/DDBJ whole genome shotgun (WGS) entry which is preliminary data.</text>
</comment>
<dbReference type="SUPFAM" id="SSF53850">
    <property type="entry name" value="Periplasmic binding protein-like II"/>
    <property type="match status" value="1"/>
</dbReference>
<comment type="similarity">
    <text evidence="1">Belongs to the phosphate/phosphite/phosphonate binding protein family.</text>
</comment>
<dbReference type="STRING" id="1895771.BGO89_02185"/>
<dbReference type="PANTHER" id="PTHR35841:SF1">
    <property type="entry name" value="PHOSPHONATES-BINDING PERIPLASMIC PROTEIN"/>
    <property type="match status" value="1"/>
</dbReference>
<dbReference type="Proteomes" id="UP000184233">
    <property type="component" value="Unassembled WGS sequence"/>
</dbReference>
<sequence length="309" mass="34374">MRYARYYLPLLLLALLWLSVRPLLEDRSLGSRTNPIMVLLTPSVDADRVSKNADVLVKYLETHTGYHYKAVVPTNFVAVVEAFGSGKADIAIMNTFSYLLAHSRYGANAVMKVVRRDGELNYRGQIIARTDSGIDTLTDLGGKRIAYVDPSSTSGYIYPKALLQKAGIRTKEEVFGNKHDVVVMMVYQRQVDAGATFYSPPDKHTGEILDARAKVHAQFPDVYDKVKIIALTDPIPNDPVVVRKDFPVDMQQRIIEALTSFQATKEGKAALKDIASVEGLAASSDADYNDIRTLISRYSVDIEKVLKKK</sequence>
<reference evidence="3 4" key="1">
    <citation type="submission" date="2016-09" db="EMBL/GenBank/DDBJ databases">
        <title>Genome-resolved meta-omics ties microbial dynamics to process performance in biotechnology for thiocyanate degradation.</title>
        <authorList>
            <person name="Kantor R.S."/>
            <person name="Huddy R.J."/>
            <person name="Iyer R."/>
            <person name="Thomas B.C."/>
            <person name="Brown C.T."/>
            <person name="Anantharaman K."/>
            <person name="Tringe S."/>
            <person name="Hettich R.L."/>
            <person name="Harrison S.T."/>
            <person name="Banfield J.F."/>
        </authorList>
    </citation>
    <scope>NUCLEOTIDE SEQUENCE [LARGE SCALE GENOMIC DNA]</scope>
    <source>
        <strain evidence="3">59-99</strain>
    </source>
</reference>